<dbReference type="Proteomes" id="UP000031760">
    <property type="component" value="Chromosome"/>
</dbReference>
<dbReference type="HOGENOM" id="CLU_049570_2_0_10"/>
<protein>
    <recommendedName>
        <fullName evidence="1">Methyltransferase FkbM domain-containing protein</fullName>
    </recommendedName>
</protein>
<evidence type="ECO:0000259" key="1">
    <source>
        <dbReference type="Pfam" id="PF05050"/>
    </source>
</evidence>
<name>W8VRP9_9FLAO</name>
<evidence type="ECO:0000313" key="3">
    <source>
        <dbReference type="Proteomes" id="UP000031760"/>
    </source>
</evidence>
<organism evidence="2 3">
    <name type="scientific">Nonlabens marinus S1-08</name>
    <dbReference type="NCBI Taxonomy" id="1454201"/>
    <lineage>
        <taxon>Bacteria</taxon>
        <taxon>Pseudomonadati</taxon>
        <taxon>Bacteroidota</taxon>
        <taxon>Flavobacteriia</taxon>
        <taxon>Flavobacteriales</taxon>
        <taxon>Flavobacteriaceae</taxon>
        <taxon>Nonlabens</taxon>
    </lineage>
</organism>
<dbReference type="KEGG" id="nmf:NMS_1731"/>
<dbReference type="PANTHER" id="PTHR34009">
    <property type="entry name" value="PROTEIN STAR"/>
    <property type="match status" value="1"/>
</dbReference>
<dbReference type="Gene3D" id="3.40.50.150">
    <property type="entry name" value="Vaccinia Virus protein VP39"/>
    <property type="match status" value="1"/>
</dbReference>
<dbReference type="GO" id="GO:0016197">
    <property type="term" value="P:endosomal transport"/>
    <property type="evidence" value="ECO:0007669"/>
    <property type="project" value="TreeGrafter"/>
</dbReference>
<dbReference type="InterPro" id="IPR053202">
    <property type="entry name" value="EGF_Rcpt_Signaling_Reg"/>
</dbReference>
<dbReference type="Pfam" id="PF05050">
    <property type="entry name" value="Methyltransf_21"/>
    <property type="match status" value="1"/>
</dbReference>
<gene>
    <name evidence="2" type="ORF">NMS_1731</name>
</gene>
<accession>W8VRP9</accession>
<dbReference type="EMBL" id="AP014548">
    <property type="protein sequence ID" value="BAO55740.1"/>
    <property type="molecule type" value="Genomic_DNA"/>
</dbReference>
<dbReference type="InterPro" id="IPR029063">
    <property type="entry name" value="SAM-dependent_MTases_sf"/>
</dbReference>
<feature type="domain" description="Methyltransferase FkbM" evidence="1">
    <location>
        <begin position="49"/>
        <end position="208"/>
    </location>
</feature>
<proteinExistence type="predicted"/>
<dbReference type="InterPro" id="IPR006342">
    <property type="entry name" value="FkbM_mtfrase"/>
</dbReference>
<dbReference type="GO" id="GO:0006888">
    <property type="term" value="P:endoplasmic reticulum to Golgi vesicle-mediated transport"/>
    <property type="evidence" value="ECO:0007669"/>
    <property type="project" value="TreeGrafter"/>
</dbReference>
<sequence>MFITQRLKEVIYRRYDITFSRTGDDIQLLKLVNFAQPGTYVDVGCWHPIKASNTYRFYARGWKGICIDANPLIKTTFNKYRPNDNFVNCLIGSESSVDMEYFLLEEEFSSMNTLDYQFLLDHGIQDKIKTILKLPVLSLKSVLDQHLTTSDKLAFFDVDVEGYDLEVLKSNDWLKYRPKVVMVESNLNIEEDLKSEVYSFMKSVGYRYIAKSVVNRSLENTFFIDDN</sequence>
<dbReference type="SUPFAM" id="SSF53335">
    <property type="entry name" value="S-adenosyl-L-methionine-dependent methyltransferases"/>
    <property type="match status" value="1"/>
</dbReference>
<dbReference type="STRING" id="1454201.NMS_1731"/>
<keyword evidence="3" id="KW-1185">Reference proteome</keyword>
<dbReference type="GO" id="GO:0005886">
    <property type="term" value="C:plasma membrane"/>
    <property type="evidence" value="ECO:0007669"/>
    <property type="project" value="TreeGrafter"/>
</dbReference>
<dbReference type="PANTHER" id="PTHR34009:SF2">
    <property type="entry name" value="PROTEIN STAR"/>
    <property type="match status" value="1"/>
</dbReference>
<reference evidence="2 3" key="1">
    <citation type="journal article" date="2014" name="Proc. Natl. Acad. Sci. U.S.A.">
        <title>Functional characterization of flavobacteria rhodopsins reveals a unique class of light-driven chloride pump in bacteria.</title>
        <authorList>
            <person name="Yoshizawa S."/>
            <person name="Kumagai Y."/>
            <person name="Kim H."/>
            <person name="Ogura Y."/>
            <person name="Hayashi T."/>
            <person name="Iwasaki W."/>
            <person name="DeLong E.F."/>
            <person name="Kogure K."/>
        </authorList>
    </citation>
    <scope>NUCLEOTIDE SEQUENCE [LARGE SCALE GENOMIC DNA]</scope>
    <source>
        <strain evidence="2 3">S1-08</strain>
    </source>
</reference>
<evidence type="ECO:0000313" key="2">
    <source>
        <dbReference type="EMBL" id="BAO55740.1"/>
    </source>
</evidence>
<dbReference type="AlphaFoldDB" id="W8VRP9"/>
<dbReference type="GO" id="GO:0005737">
    <property type="term" value="C:cytoplasm"/>
    <property type="evidence" value="ECO:0007669"/>
    <property type="project" value="GOC"/>
</dbReference>